<protein>
    <recommendedName>
        <fullName evidence="1">DUF6894 domain-containing protein</fullName>
    </recommendedName>
</protein>
<proteinExistence type="predicted"/>
<evidence type="ECO:0000313" key="3">
    <source>
        <dbReference type="Proteomes" id="UP000183208"/>
    </source>
</evidence>
<organism evidence="2 3">
    <name type="scientific">Bradyrhizobium lablabi</name>
    <dbReference type="NCBI Taxonomy" id="722472"/>
    <lineage>
        <taxon>Bacteria</taxon>
        <taxon>Pseudomonadati</taxon>
        <taxon>Pseudomonadota</taxon>
        <taxon>Alphaproteobacteria</taxon>
        <taxon>Hyphomicrobiales</taxon>
        <taxon>Nitrobacteraceae</taxon>
        <taxon>Bradyrhizobium</taxon>
    </lineage>
</organism>
<dbReference type="Pfam" id="PF21834">
    <property type="entry name" value="DUF6894"/>
    <property type="match status" value="1"/>
</dbReference>
<gene>
    <name evidence="2" type="ORF">SAMN05444171_6460</name>
</gene>
<feature type="domain" description="DUF6894" evidence="1">
    <location>
        <begin position="3"/>
        <end position="66"/>
    </location>
</feature>
<sequence length="70" mass="7777">MPRYFFHFRAEASLFKDEDGEVLADASLALQHARRIAAELVHGGESTNAAIIVVEDGRQLFEVRLSECGD</sequence>
<evidence type="ECO:0000313" key="2">
    <source>
        <dbReference type="EMBL" id="SEE15838.1"/>
    </source>
</evidence>
<dbReference type="OrthoDB" id="7863142at2"/>
<dbReference type="EMBL" id="FNTI01000001">
    <property type="protein sequence ID" value="SEE15838.1"/>
    <property type="molecule type" value="Genomic_DNA"/>
</dbReference>
<evidence type="ECO:0000259" key="1">
    <source>
        <dbReference type="Pfam" id="PF21834"/>
    </source>
</evidence>
<reference evidence="2 3" key="1">
    <citation type="submission" date="2016-10" db="EMBL/GenBank/DDBJ databases">
        <authorList>
            <person name="de Groot N.N."/>
        </authorList>
    </citation>
    <scope>NUCLEOTIDE SEQUENCE [LARGE SCALE GENOMIC DNA]</scope>
    <source>
        <strain evidence="2 3">GAS522</strain>
    </source>
</reference>
<dbReference type="Proteomes" id="UP000183208">
    <property type="component" value="Unassembled WGS sequence"/>
</dbReference>
<dbReference type="AlphaFoldDB" id="A0A1H5GL48"/>
<dbReference type="InterPro" id="IPR054189">
    <property type="entry name" value="DUF6894"/>
</dbReference>
<dbReference type="RefSeq" id="WP_074827642.1">
    <property type="nucleotide sequence ID" value="NZ_FNTI01000001.1"/>
</dbReference>
<accession>A0A1H5GL48</accession>
<name>A0A1H5GL48_9BRAD</name>